<dbReference type="CDD" id="cd00761">
    <property type="entry name" value="Glyco_tranf_GTA_type"/>
    <property type="match status" value="1"/>
</dbReference>
<dbReference type="Proteomes" id="UP000007995">
    <property type="component" value="Unassembled WGS sequence"/>
</dbReference>
<dbReference type="InterPro" id="IPR001173">
    <property type="entry name" value="Glyco_trans_2-like"/>
</dbReference>
<dbReference type="HOGENOM" id="CLU_025996_8_0_10"/>
<feature type="domain" description="Glycosyltransferase 2-like" evidence="1">
    <location>
        <begin position="5"/>
        <end position="121"/>
    </location>
</feature>
<evidence type="ECO:0000313" key="3">
    <source>
        <dbReference type="Proteomes" id="UP000007995"/>
    </source>
</evidence>
<evidence type="ECO:0000313" key="2">
    <source>
        <dbReference type="EMBL" id="EKJ92422.1"/>
    </source>
</evidence>
<evidence type="ECO:0000259" key="1">
    <source>
        <dbReference type="Pfam" id="PF00535"/>
    </source>
</evidence>
<dbReference type="Pfam" id="PF00535">
    <property type="entry name" value="Glycos_transf_2"/>
    <property type="match status" value="1"/>
</dbReference>
<accession>K5BV91</accession>
<organism evidence="2 3">
    <name type="scientific">Bacteroides finegoldii CL09T03C10</name>
    <dbReference type="NCBI Taxonomy" id="997888"/>
    <lineage>
        <taxon>Bacteria</taxon>
        <taxon>Pseudomonadati</taxon>
        <taxon>Bacteroidota</taxon>
        <taxon>Bacteroidia</taxon>
        <taxon>Bacteroidales</taxon>
        <taxon>Bacteroidaceae</taxon>
        <taxon>Bacteroides</taxon>
    </lineage>
</organism>
<dbReference type="InterPro" id="IPR029044">
    <property type="entry name" value="Nucleotide-diphossugar_trans"/>
</dbReference>
<dbReference type="RefSeq" id="WP_007760755.1">
    <property type="nucleotide sequence ID" value="NZ_AKBZ01000005.1"/>
</dbReference>
<dbReference type="PANTHER" id="PTHR43685:SF2">
    <property type="entry name" value="GLYCOSYLTRANSFERASE 2-LIKE DOMAIN-CONTAINING PROTEIN"/>
    <property type="match status" value="1"/>
</dbReference>
<name>K5BV91_9BACE</name>
<dbReference type="EMBL" id="AGXW01000002">
    <property type="protein sequence ID" value="EKJ92422.1"/>
    <property type="molecule type" value="Genomic_DNA"/>
</dbReference>
<comment type="caution">
    <text evidence="2">The sequence shown here is derived from an EMBL/GenBank/DDBJ whole genome shotgun (WGS) entry which is preliminary data.</text>
</comment>
<sequence length="314" mass="36122">MKKVSILIPCYNAEKFVGETLDCCLKQTYENVEVVLVDDGSKDRSYDIAKTFESEKIRVFKQPNSGACHARNFAFEKSSGDYIIYLDADDIINPEFVEEHIRSIEDVSSKSVSFGVWDRFRQHTDESLFPMLGIYKNYDSAFQLLLDMWVSGDMLACTCYMTPRELVAESGGWDETILKNQDGEFFARVLMLADKAVFVSKSRIYYRTGEYLTVSKASSEKKVASMLNTFVSYKNHALAREDSKRVREALSINFTLFIYLYGNQFPKLYKRAKEEIKALGVGYILKNEPPRVISLCKVIGFDYFMTIRRLLLGR</sequence>
<protein>
    <recommendedName>
        <fullName evidence="1">Glycosyltransferase 2-like domain-containing protein</fullName>
    </recommendedName>
</protein>
<dbReference type="InterPro" id="IPR050834">
    <property type="entry name" value="Glycosyltransf_2"/>
</dbReference>
<dbReference type="Gene3D" id="3.90.550.10">
    <property type="entry name" value="Spore Coat Polysaccharide Biosynthesis Protein SpsA, Chain A"/>
    <property type="match status" value="1"/>
</dbReference>
<dbReference type="PANTHER" id="PTHR43685">
    <property type="entry name" value="GLYCOSYLTRANSFERASE"/>
    <property type="match status" value="1"/>
</dbReference>
<reference evidence="2 3" key="1">
    <citation type="submission" date="2012-02" db="EMBL/GenBank/DDBJ databases">
        <title>The Genome Sequence of Bacteroides finegoldii CL09T03C10.</title>
        <authorList>
            <consortium name="The Broad Institute Genome Sequencing Platform"/>
            <person name="Earl A."/>
            <person name="Ward D."/>
            <person name="Feldgarden M."/>
            <person name="Gevers D."/>
            <person name="Zitomersky N.L."/>
            <person name="Coyne M.J."/>
            <person name="Comstock L.E."/>
            <person name="Young S.K."/>
            <person name="Zeng Q."/>
            <person name="Gargeya S."/>
            <person name="Fitzgerald M."/>
            <person name="Haas B."/>
            <person name="Abouelleil A."/>
            <person name="Alvarado L."/>
            <person name="Arachchi H.M."/>
            <person name="Berlin A."/>
            <person name="Chapman S.B."/>
            <person name="Gearin G."/>
            <person name="Goldberg J."/>
            <person name="Griggs A."/>
            <person name="Gujja S."/>
            <person name="Hansen M."/>
            <person name="Heiman D."/>
            <person name="Howarth C."/>
            <person name="Larimer J."/>
            <person name="Lui A."/>
            <person name="MacDonald P.J.P."/>
            <person name="McCowen C."/>
            <person name="Montmayeur A."/>
            <person name="Murphy C."/>
            <person name="Neiman D."/>
            <person name="Pearson M."/>
            <person name="Priest M."/>
            <person name="Roberts A."/>
            <person name="Saif S."/>
            <person name="Shea T."/>
            <person name="Sisk P."/>
            <person name="Stolte C."/>
            <person name="Sykes S."/>
            <person name="Wortman J."/>
            <person name="Nusbaum C."/>
            <person name="Birren B."/>
        </authorList>
    </citation>
    <scope>NUCLEOTIDE SEQUENCE [LARGE SCALE GENOMIC DNA]</scope>
    <source>
        <strain evidence="2 3">CL09T03C10</strain>
    </source>
</reference>
<proteinExistence type="predicted"/>
<dbReference type="SUPFAM" id="SSF53448">
    <property type="entry name" value="Nucleotide-diphospho-sugar transferases"/>
    <property type="match status" value="1"/>
</dbReference>
<dbReference type="AlphaFoldDB" id="K5BV91"/>
<dbReference type="OrthoDB" id="6307329at2"/>
<gene>
    <name evidence="2" type="ORF">HMPREF1057_01257</name>
</gene>